<evidence type="ECO:0000256" key="8">
    <source>
        <dbReference type="ARBA" id="ARBA00022691"/>
    </source>
</evidence>
<dbReference type="GO" id="GO:0004719">
    <property type="term" value="F:protein-L-isoaspartate (D-aspartate) O-methyltransferase activity"/>
    <property type="evidence" value="ECO:0007669"/>
    <property type="project" value="UniProtKB-UniRule"/>
</dbReference>
<dbReference type="PANTHER" id="PTHR11579">
    <property type="entry name" value="PROTEIN-L-ISOASPARTATE O-METHYLTRANSFERASE"/>
    <property type="match status" value="1"/>
</dbReference>
<dbReference type="InterPro" id="IPR029063">
    <property type="entry name" value="SAM-dependent_MTases_sf"/>
</dbReference>
<evidence type="ECO:0000256" key="5">
    <source>
        <dbReference type="ARBA" id="ARBA00022490"/>
    </source>
</evidence>
<reference evidence="10 11" key="1">
    <citation type="submission" date="2018-06" db="EMBL/GenBank/DDBJ databases">
        <authorList>
            <consortium name="Pathogen Informatics"/>
            <person name="Doyle S."/>
        </authorList>
    </citation>
    <scope>NUCLEOTIDE SEQUENCE [LARGE SCALE GENOMIC DNA]</scope>
    <source>
        <strain evidence="10 11">NCTC10005</strain>
    </source>
</reference>
<dbReference type="Proteomes" id="UP000255106">
    <property type="component" value="Unassembled WGS sequence"/>
</dbReference>
<evidence type="ECO:0000313" key="11">
    <source>
        <dbReference type="Proteomes" id="UP000255106"/>
    </source>
</evidence>
<dbReference type="SUPFAM" id="SSF53335">
    <property type="entry name" value="S-adenosyl-L-methionine-dependent methyltransferases"/>
    <property type="match status" value="1"/>
</dbReference>
<dbReference type="NCBIfam" id="TIGR00080">
    <property type="entry name" value="pimt"/>
    <property type="match status" value="1"/>
</dbReference>
<dbReference type="GO" id="GO:0005737">
    <property type="term" value="C:cytoplasm"/>
    <property type="evidence" value="ECO:0007669"/>
    <property type="project" value="UniProtKB-SubCell"/>
</dbReference>
<dbReference type="FunFam" id="3.40.50.150:FF:000010">
    <property type="entry name" value="Protein-L-isoaspartate O-methyltransferase"/>
    <property type="match status" value="1"/>
</dbReference>
<evidence type="ECO:0000256" key="9">
    <source>
        <dbReference type="NCBIfam" id="TIGR00080"/>
    </source>
</evidence>
<comment type="similarity">
    <text evidence="2">Belongs to the methyltransferase superfamily. L-isoaspartyl/D-aspartyl protein methyltransferase family.</text>
</comment>
<evidence type="ECO:0000256" key="7">
    <source>
        <dbReference type="ARBA" id="ARBA00022679"/>
    </source>
</evidence>
<evidence type="ECO:0000256" key="6">
    <source>
        <dbReference type="ARBA" id="ARBA00022603"/>
    </source>
</evidence>
<gene>
    <name evidence="10" type="primary">pcm</name>
    <name evidence="10" type="ORF">NCTC10005_02352</name>
</gene>
<comment type="subcellular location">
    <subcellularLocation>
        <location evidence="1">Cytoplasm</location>
    </subcellularLocation>
</comment>
<dbReference type="Gene3D" id="3.40.50.150">
    <property type="entry name" value="Vaccinia Virus protein VP39"/>
    <property type="match status" value="1"/>
</dbReference>
<dbReference type="InterPro" id="IPR000682">
    <property type="entry name" value="PCMT"/>
</dbReference>
<evidence type="ECO:0000256" key="2">
    <source>
        <dbReference type="ARBA" id="ARBA00005369"/>
    </source>
</evidence>
<name>A0A377LUF9_ENTCL</name>
<dbReference type="PANTHER" id="PTHR11579:SF0">
    <property type="entry name" value="PROTEIN-L-ISOASPARTATE(D-ASPARTATE) O-METHYLTRANSFERASE"/>
    <property type="match status" value="1"/>
</dbReference>
<dbReference type="CDD" id="cd02440">
    <property type="entry name" value="AdoMet_MTases"/>
    <property type="match status" value="1"/>
</dbReference>
<keyword evidence="8" id="KW-0949">S-adenosyl-L-methionine</keyword>
<protein>
    <recommendedName>
        <fullName evidence="4 9">Protein-L-isoaspartate O-methyltransferase</fullName>
        <ecNumber evidence="3 9">2.1.1.77</ecNumber>
    </recommendedName>
</protein>
<dbReference type="AlphaFoldDB" id="A0A377LUF9"/>
<dbReference type="GO" id="GO:0032259">
    <property type="term" value="P:methylation"/>
    <property type="evidence" value="ECO:0007669"/>
    <property type="project" value="UniProtKB-KW"/>
</dbReference>
<dbReference type="NCBIfam" id="NF001453">
    <property type="entry name" value="PRK00312.1"/>
    <property type="match status" value="1"/>
</dbReference>
<proteinExistence type="inferred from homology"/>
<sequence length="178" mass="20125">MVSKRVQTLLEQLRAQGIRDEHVLDALAQVPREKFVDEAFEHKAWENVALPIGQGQTISQPYMVARMTELLELTPDSRVLEIGTGSGYQTAILAHLVHHVCSVERIKGLQWQARRRLKQLDLHNVSTRHGDGWQGWQARAPFDAIIVTAAPPEILRPCCRSWMRGAFLYCLLAMSSSC</sequence>
<dbReference type="EC" id="2.1.1.77" evidence="3 9"/>
<dbReference type="PROSITE" id="PS01279">
    <property type="entry name" value="PCMT"/>
    <property type="match status" value="1"/>
</dbReference>
<accession>A0A377LUF9</accession>
<keyword evidence="7 10" id="KW-0808">Transferase</keyword>
<dbReference type="Pfam" id="PF01135">
    <property type="entry name" value="PCMT"/>
    <property type="match status" value="1"/>
</dbReference>
<keyword evidence="6 10" id="KW-0489">Methyltransferase</keyword>
<keyword evidence="5" id="KW-0963">Cytoplasm</keyword>
<evidence type="ECO:0000256" key="1">
    <source>
        <dbReference type="ARBA" id="ARBA00004496"/>
    </source>
</evidence>
<dbReference type="GO" id="GO:0030091">
    <property type="term" value="P:protein repair"/>
    <property type="evidence" value="ECO:0007669"/>
    <property type="project" value="UniProtKB-UniRule"/>
</dbReference>
<evidence type="ECO:0000256" key="4">
    <source>
        <dbReference type="ARBA" id="ARBA00013346"/>
    </source>
</evidence>
<dbReference type="EMBL" id="UGJB01000004">
    <property type="protein sequence ID" value="STQ09638.1"/>
    <property type="molecule type" value="Genomic_DNA"/>
</dbReference>
<organism evidence="10 11">
    <name type="scientific">Enterobacter cloacae</name>
    <dbReference type="NCBI Taxonomy" id="550"/>
    <lineage>
        <taxon>Bacteria</taxon>
        <taxon>Pseudomonadati</taxon>
        <taxon>Pseudomonadota</taxon>
        <taxon>Gammaproteobacteria</taxon>
        <taxon>Enterobacterales</taxon>
        <taxon>Enterobacteriaceae</taxon>
        <taxon>Enterobacter</taxon>
        <taxon>Enterobacter cloacae complex</taxon>
    </lineage>
</organism>
<evidence type="ECO:0000256" key="3">
    <source>
        <dbReference type="ARBA" id="ARBA00011890"/>
    </source>
</evidence>
<evidence type="ECO:0000313" key="10">
    <source>
        <dbReference type="EMBL" id="STQ09638.1"/>
    </source>
</evidence>